<reference evidence="1" key="1">
    <citation type="submission" date="2023-01" db="EMBL/GenBank/DDBJ databases">
        <title>The diversity of Class Acidimicrobiia in South China Sea sediment environments and the proposal of Iamia marina sp. nov., a novel species of the genus Iamia.</title>
        <authorList>
            <person name="He Y."/>
            <person name="Tian X."/>
        </authorList>
    </citation>
    <scope>NUCLEOTIDE SEQUENCE</scope>
    <source>
        <strain evidence="1">DSM 19957</strain>
    </source>
</reference>
<dbReference type="Proteomes" id="UP001216390">
    <property type="component" value="Chromosome"/>
</dbReference>
<dbReference type="AlphaFoldDB" id="A0AAE9Y7C8"/>
<protein>
    <submittedName>
        <fullName evidence="1">Uncharacterized protein</fullName>
    </submittedName>
</protein>
<evidence type="ECO:0000313" key="1">
    <source>
        <dbReference type="EMBL" id="WCO67902.1"/>
    </source>
</evidence>
<keyword evidence="2" id="KW-1185">Reference proteome</keyword>
<dbReference type="KEGG" id="ima:PO878_04085"/>
<dbReference type="EMBL" id="CP116942">
    <property type="protein sequence ID" value="WCO67902.1"/>
    <property type="molecule type" value="Genomic_DNA"/>
</dbReference>
<gene>
    <name evidence="1" type="ORF">PO878_04085</name>
</gene>
<accession>A0AAE9Y7C8</accession>
<name>A0AAE9Y7C8_9ACTN</name>
<sequence>MSGQEMCGECGGMGTAWNGAPCVRCKGEGLLDGWSIEAELETFKDLRMQAEAKAHSAVARAERAEAVVRLLVETGGKCGATRAAGVHDGCVLPPSHDGWHRGTGWRPNTGWEWTDANPGATASPWTPGLLAALRDITEQGGESP</sequence>
<proteinExistence type="predicted"/>
<evidence type="ECO:0000313" key="2">
    <source>
        <dbReference type="Proteomes" id="UP001216390"/>
    </source>
</evidence>
<dbReference type="RefSeq" id="WP_272737420.1">
    <property type="nucleotide sequence ID" value="NZ_CP116942.1"/>
</dbReference>
<organism evidence="1 2">
    <name type="scientific">Iamia majanohamensis</name>
    <dbReference type="NCBI Taxonomy" id="467976"/>
    <lineage>
        <taxon>Bacteria</taxon>
        <taxon>Bacillati</taxon>
        <taxon>Actinomycetota</taxon>
        <taxon>Acidimicrobiia</taxon>
        <taxon>Acidimicrobiales</taxon>
        <taxon>Iamiaceae</taxon>
        <taxon>Iamia</taxon>
    </lineage>
</organism>